<dbReference type="InterPro" id="IPR037401">
    <property type="entry name" value="SnoaL-like"/>
</dbReference>
<keyword evidence="2" id="KW-0805">Transcription regulation</keyword>
<keyword evidence="8" id="KW-1185">Reference proteome</keyword>
<evidence type="ECO:0000256" key="1">
    <source>
        <dbReference type="ARBA" id="ARBA00010641"/>
    </source>
</evidence>
<evidence type="ECO:0000256" key="2">
    <source>
        <dbReference type="ARBA" id="ARBA00023015"/>
    </source>
</evidence>
<dbReference type="InterPro" id="IPR036388">
    <property type="entry name" value="WH-like_DNA-bd_sf"/>
</dbReference>
<comment type="similarity">
    <text evidence="1">Belongs to the sigma-70 factor family. ECF subfamily.</text>
</comment>
<dbReference type="PANTHER" id="PTHR30173:SF36">
    <property type="entry name" value="ECF RNA POLYMERASE SIGMA FACTOR SIGJ"/>
    <property type="match status" value="1"/>
</dbReference>
<dbReference type="EMBL" id="JBHTEY010000004">
    <property type="protein sequence ID" value="MFC7616845.1"/>
    <property type="molecule type" value="Genomic_DNA"/>
</dbReference>
<gene>
    <name evidence="7" type="ORF">ACFQV2_28720</name>
</gene>
<dbReference type="SUPFAM" id="SSF54427">
    <property type="entry name" value="NTF2-like"/>
    <property type="match status" value="1"/>
</dbReference>
<dbReference type="Pfam" id="PF08281">
    <property type="entry name" value="Sigma70_r4_2"/>
    <property type="match status" value="1"/>
</dbReference>
<dbReference type="Pfam" id="PF12680">
    <property type="entry name" value="SnoaL_2"/>
    <property type="match status" value="1"/>
</dbReference>
<comment type="caution">
    <text evidence="7">The sequence shown here is derived from an EMBL/GenBank/DDBJ whole genome shotgun (WGS) entry which is preliminary data.</text>
</comment>
<organism evidence="7 8">
    <name type="scientific">Actinokineospora soli</name>
    <dbReference type="NCBI Taxonomy" id="1048753"/>
    <lineage>
        <taxon>Bacteria</taxon>
        <taxon>Bacillati</taxon>
        <taxon>Actinomycetota</taxon>
        <taxon>Actinomycetes</taxon>
        <taxon>Pseudonocardiales</taxon>
        <taxon>Pseudonocardiaceae</taxon>
        <taxon>Actinokineospora</taxon>
    </lineage>
</organism>
<dbReference type="InterPro" id="IPR013324">
    <property type="entry name" value="RNA_pol_sigma_r3/r4-like"/>
</dbReference>
<sequence length="208" mass="21638">MLPAPTDPALEVEERAAVRYAFVVALQALPPRQRAVLLLRDVLGWSAAEVAGLLSSSVASVNSALQRARAGLVGAEPVGEPDQAVLDAYCAAFLAHDVDAVVSLLHADVTMSMPPFQWWLRGRSDVALALEHGSYCDGHTLVPVSANGAPAFVQYDAAGEAFALVVVSTSGGAVVGTTTWLVPELVPLFGLPMSSGSPVRSSGYGTDR</sequence>
<dbReference type="Proteomes" id="UP001596512">
    <property type="component" value="Unassembled WGS sequence"/>
</dbReference>
<feature type="domain" description="SnoaL-like" evidence="6">
    <location>
        <begin position="87"/>
        <end position="167"/>
    </location>
</feature>
<evidence type="ECO:0000313" key="7">
    <source>
        <dbReference type="EMBL" id="MFC7616845.1"/>
    </source>
</evidence>
<keyword evidence="3" id="KW-0731">Sigma factor</keyword>
<evidence type="ECO:0000256" key="4">
    <source>
        <dbReference type="ARBA" id="ARBA00023163"/>
    </source>
</evidence>
<dbReference type="SUPFAM" id="SSF88659">
    <property type="entry name" value="Sigma3 and sigma4 domains of RNA polymerase sigma factors"/>
    <property type="match status" value="1"/>
</dbReference>
<dbReference type="InterPro" id="IPR032710">
    <property type="entry name" value="NTF2-like_dom_sf"/>
</dbReference>
<dbReference type="InterPro" id="IPR052704">
    <property type="entry name" value="ECF_Sigma-70_Domain"/>
</dbReference>
<dbReference type="PANTHER" id="PTHR30173">
    <property type="entry name" value="SIGMA 19 FACTOR"/>
    <property type="match status" value="1"/>
</dbReference>
<evidence type="ECO:0000259" key="6">
    <source>
        <dbReference type="Pfam" id="PF12680"/>
    </source>
</evidence>
<dbReference type="Gene3D" id="1.10.10.10">
    <property type="entry name" value="Winged helix-like DNA-binding domain superfamily/Winged helix DNA-binding domain"/>
    <property type="match status" value="1"/>
</dbReference>
<evidence type="ECO:0000259" key="5">
    <source>
        <dbReference type="Pfam" id="PF08281"/>
    </source>
</evidence>
<protein>
    <submittedName>
        <fullName evidence="7">Sigma factor-like helix-turn-helix DNA-binding protein</fullName>
    </submittedName>
</protein>
<dbReference type="Gene3D" id="3.10.450.50">
    <property type="match status" value="1"/>
</dbReference>
<evidence type="ECO:0000256" key="3">
    <source>
        <dbReference type="ARBA" id="ARBA00023082"/>
    </source>
</evidence>
<keyword evidence="4" id="KW-0804">Transcription</keyword>
<evidence type="ECO:0000313" key="8">
    <source>
        <dbReference type="Proteomes" id="UP001596512"/>
    </source>
</evidence>
<name>A0ABW2TSN1_9PSEU</name>
<accession>A0ABW2TSN1</accession>
<feature type="domain" description="RNA polymerase sigma factor 70 region 4 type 2" evidence="5">
    <location>
        <begin position="23"/>
        <end position="70"/>
    </location>
</feature>
<proteinExistence type="inferred from homology"/>
<dbReference type="InterPro" id="IPR013249">
    <property type="entry name" value="RNA_pol_sigma70_r4_t2"/>
</dbReference>
<reference evidence="8" key="1">
    <citation type="journal article" date="2019" name="Int. J. Syst. Evol. Microbiol.">
        <title>The Global Catalogue of Microorganisms (GCM) 10K type strain sequencing project: providing services to taxonomists for standard genome sequencing and annotation.</title>
        <authorList>
            <consortium name="The Broad Institute Genomics Platform"/>
            <consortium name="The Broad Institute Genome Sequencing Center for Infectious Disease"/>
            <person name="Wu L."/>
            <person name="Ma J."/>
        </authorList>
    </citation>
    <scope>NUCLEOTIDE SEQUENCE [LARGE SCALE GENOMIC DNA]</scope>
    <source>
        <strain evidence="8">JCM 17695</strain>
    </source>
</reference>